<dbReference type="InterPro" id="IPR015422">
    <property type="entry name" value="PyrdxlP-dep_Trfase_small"/>
</dbReference>
<dbReference type="GO" id="GO:0047304">
    <property type="term" value="F:2-aminoethylphosphonate-pyruvate transaminase activity"/>
    <property type="evidence" value="ECO:0007669"/>
    <property type="project" value="UniProtKB-UniRule"/>
</dbReference>
<dbReference type="SUPFAM" id="SSF53383">
    <property type="entry name" value="PLP-dependent transferases"/>
    <property type="match status" value="1"/>
</dbReference>
<evidence type="ECO:0000256" key="6">
    <source>
        <dbReference type="ARBA" id="ARBA00049460"/>
    </source>
</evidence>
<dbReference type="EMBL" id="MTEI01000022">
    <property type="protein sequence ID" value="OQW86119.1"/>
    <property type="molecule type" value="Genomic_DNA"/>
</dbReference>
<dbReference type="Gene3D" id="3.40.640.10">
    <property type="entry name" value="Type I PLP-dependent aspartate aminotransferase-like (Major domain)"/>
    <property type="match status" value="1"/>
</dbReference>
<dbReference type="EC" id="2.6.1.37" evidence="7"/>
<evidence type="ECO:0000256" key="1">
    <source>
        <dbReference type="ARBA" id="ARBA00001933"/>
    </source>
</evidence>
<dbReference type="GO" id="GO:0019700">
    <property type="term" value="P:organic phosphonate catabolic process"/>
    <property type="evidence" value="ECO:0007669"/>
    <property type="project" value="UniProtKB-UniRule"/>
</dbReference>
<feature type="domain" description="Aminotransferase class V" evidence="10">
    <location>
        <begin position="46"/>
        <end position="312"/>
    </location>
</feature>
<evidence type="ECO:0000256" key="9">
    <source>
        <dbReference type="PIRSR" id="PIRSR000524-50"/>
    </source>
</evidence>
<dbReference type="HAMAP" id="MF_01376">
    <property type="entry name" value="PhnW_aminotrans_5"/>
    <property type="match status" value="1"/>
</dbReference>
<comment type="subunit">
    <text evidence="7">Homodimer.</text>
</comment>
<evidence type="ECO:0000259" key="10">
    <source>
        <dbReference type="Pfam" id="PF00266"/>
    </source>
</evidence>
<keyword evidence="5 7" id="KW-0670">Pyruvate</keyword>
<dbReference type="InterPro" id="IPR015421">
    <property type="entry name" value="PyrdxlP-dep_Trfase_major"/>
</dbReference>
<evidence type="ECO:0000313" key="12">
    <source>
        <dbReference type="Proteomes" id="UP000192505"/>
    </source>
</evidence>
<feature type="binding site" evidence="8">
    <location>
        <position position="340"/>
    </location>
    <ligand>
        <name>substrate</name>
    </ligand>
</feature>
<proteinExistence type="inferred from homology"/>
<dbReference type="AlphaFoldDB" id="A0A1W9KPR5"/>
<dbReference type="NCBIfam" id="TIGR02326">
    <property type="entry name" value="transamin_PhnW"/>
    <property type="match status" value="1"/>
</dbReference>
<feature type="modified residue" description="N6-(pyridoxal phosphate)lysine" evidence="7 9">
    <location>
        <position position="195"/>
    </location>
</feature>
<organism evidence="11 12">
    <name type="scientific">Rhodoferax ferrireducens</name>
    <dbReference type="NCBI Taxonomy" id="192843"/>
    <lineage>
        <taxon>Bacteria</taxon>
        <taxon>Pseudomonadati</taxon>
        <taxon>Pseudomonadota</taxon>
        <taxon>Betaproteobacteria</taxon>
        <taxon>Burkholderiales</taxon>
        <taxon>Comamonadaceae</taxon>
        <taxon>Rhodoferax</taxon>
    </lineage>
</organism>
<dbReference type="PANTHER" id="PTHR42778">
    <property type="entry name" value="2-AMINOETHYLPHOSPHONATE--PYRUVATE TRANSAMINASE"/>
    <property type="match status" value="1"/>
</dbReference>
<dbReference type="InterPro" id="IPR024169">
    <property type="entry name" value="SP_NH2Trfase/AEP_transaminase"/>
</dbReference>
<evidence type="ECO:0000256" key="3">
    <source>
        <dbReference type="ARBA" id="ARBA00022679"/>
    </source>
</evidence>
<dbReference type="InterPro" id="IPR012703">
    <property type="entry name" value="NH2EtPonate_pyrv_transaminase"/>
</dbReference>
<evidence type="ECO:0000313" key="11">
    <source>
        <dbReference type="EMBL" id="OQW86119.1"/>
    </source>
</evidence>
<comment type="caution">
    <text evidence="11">The sequence shown here is derived from an EMBL/GenBank/DDBJ whole genome shotgun (WGS) entry which is preliminary data.</text>
</comment>
<comment type="cofactor">
    <cofactor evidence="1 7 9">
        <name>pyridoxal 5'-phosphate</name>
        <dbReference type="ChEBI" id="CHEBI:597326"/>
    </cofactor>
</comment>
<protein>
    <recommendedName>
        <fullName evidence="7">2-aminoethylphosphonate--pyruvate transaminase</fullName>
        <ecNumber evidence="7">2.6.1.37</ecNumber>
    </recommendedName>
    <alternativeName>
        <fullName evidence="7">2-aminoethylphosphonate aminotransferase</fullName>
    </alternativeName>
    <alternativeName>
        <fullName evidence="7">AEP transaminase</fullName>
        <shortName evidence="7">AEPT</shortName>
    </alternativeName>
</protein>
<sequence>MYTIDRDPLLLTPGPLTTSLRTKQAMLHDWGSWDAAFNCMTAEVCRQLVDVVHGAGTHVCVPLQGSGTFAVEATLGTLVPRDGKVLVPNNGAYCARILKILTYLGREAVELRFAEDQPADPAAIEAALLADPGITHVAQVHCETGTGILNPLADISAVVARLGRGLIIDAMSSFAAIEIDARTVPFDALIAASGKCLEGVPGMGFVIVRQSILEASAGRCHSLAMDLLDQWVYMQKTTQWRFTPPTHVVAALHEALAQFHEEGGLAARSTRYGANCAALIEGMRGIGLKPFLPPALQSNIIVTFHAPKHPRYDFTAFYQGVRDRGFILYPGKLTQVDTFRVGCIGALTPNDISQVVHAVASTLCEMGVPVLP</sequence>
<evidence type="ECO:0000256" key="5">
    <source>
        <dbReference type="ARBA" id="ARBA00023317"/>
    </source>
</evidence>
<evidence type="ECO:0000256" key="4">
    <source>
        <dbReference type="ARBA" id="ARBA00022898"/>
    </source>
</evidence>
<reference evidence="11 12" key="1">
    <citation type="submission" date="2017-01" db="EMBL/GenBank/DDBJ databases">
        <title>Novel large sulfur bacteria in the metagenomes of groundwater-fed chemosynthetic microbial mats in the Lake Huron basin.</title>
        <authorList>
            <person name="Sharrar A.M."/>
            <person name="Flood B.E."/>
            <person name="Bailey J.V."/>
            <person name="Jones D.S."/>
            <person name="Biddanda B."/>
            <person name="Ruberg S.A."/>
            <person name="Marcus D.N."/>
            <person name="Dick G.J."/>
        </authorList>
    </citation>
    <scope>NUCLEOTIDE SEQUENCE [LARGE SCALE GENOMIC DNA]</scope>
    <source>
        <strain evidence="11">A7</strain>
    </source>
</reference>
<evidence type="ECO:0000256" key="7">
    <source>
        <dbReference type="HAMAP-Rule" id="MF_01376"/>
    </source>
</evidence>
<accession>A0A1W9KPR5</accession>
<comment type="catalytic activity">
    <reaction evidence="6 7">
        <text>(2-aminoethyl)phosphonate + pyruvate = phosphonoacetaldehyde + L-alanine</text>
        <dbReference type="Rhea" id="RHEA:17021"/>
        <dbReference type="ChEBI" id="CHEBI:15361"/>
        <dbReference type="ChEBI" id="CHEBI:57418"/>
        <dbReference type="ChEBI" id="CHEBI:57972"/>
        <dbReference type="ChEBI" id="CHEBI:58383"/>
        <dbReference type="EC" id="2.6.1.37"/>
    </reaction>
</comment>
<keyword evidence="2 7" id="KW-0032">Aminotransferase</keyword>
<dbReference type="Pfam" id="PF00266">
    <property type="entry name" value="Aminotran_5"/>
    <property type="match status" value="1"/>
</dbReference>
<dbReference type="Gene3D" id="3.90.1150.10">
    <property type="entry name" value="Aspartate Aminotransferase, domain 1"/>
    <property type="match status" value="1"/>
</dbReference>
<comment type="function">
    <text evidence="7">Involved in phosphonate degradation.</text>
</comment>
<dbReference type="Proteomes" id="UP000192505">
    <property type="component" value="Unassembled WGS sequence"/>
</dbReference>
<comment type="similarity">
    <text evidence="7">Belongs to the class-V pyridoxal-phosphate-dependent aminotransferase family. PhnW subfamily.</text>
</comment>
<evidence type="ECO:0000256" key="8">
    <source>
        <dbReference type="PIRSR" id="PIRSR000524-1"/>
    </source>
</evidence>
<dbReference type="NCBIfam" id="NF010006">
    <property type="entry name" value="PRK13479.1"/>
    <property type="match status" value="1"/>
</dbReference>
<dbReference type="InterPro" id="IPR015424">
    <property type="entry name" value="PyrdxlP-dep_Trfase"/>
</dbReference>
<dbReference type="NCBIfam" id="TIGR03301">
    <property type="entry name" value="PhnW-AepZ"/>
    <property type="match status" value="1"/>
</dbReference>
<gene>
    <name evidence="7" type="primary">phnW</name>
    <name evidence="11" type="ORF">BWK72_18750</name>
</gene>
<dbReference type="InterPro" id="IPR000192">
    <property type="entry name" value="Aminotrans_V_dom"/>
</dbReference>
<keyword evidence="4 7" id="KW-0663">Pyridoxal phosphate</keyword>
<evidence type="ECO:0000256" key="2">
    <source>
        <dbReference type="ARBA" id="ARBA00022576"/>
    </source>
</evidence>
<keyword evidence="3 7" id="KW-0808">Transferase</keyword>
<dbReference type="PANTHER" id="PTHR42778:SF1">
    <property type="entry name" value="2-AMINOETHYLPHOSPHONATE--PYRUVATE TRANSAMINASE"/>
    <property type="match status" value="1"/>
</dbReference>
<dbReference type="PIRSF" id="PIRSF000524">
    <property type="entry name" value="SPT"/>
    <property type="match status" value="1"/>
</dbReference>
<name>A0A1W9KPR5_9BURK</name>